<gene>
    <name evidence="2" type="ORF">N7E81_14760</name>
</gene>
<accession>A0ABY6D433</accession>
<sequence length="40" mass="4483">MFFSQTFLSVLIVLALAGIAATVIALVWLFVKDIKSKKLW</sequence>
<keyword evidence="1" id="KW-0472">Membrane</keyword>
<organism evidence="2 3">
    <name type="scientific">Reichenbachiella carrageenanivorans</name>
    <dbReference type="NCBI Taxonomy" id="2979869"/>
    <lineage>
        <taxon>Bacteria</taxon>
        <taxon>Pseudomonadati</taxon>
        <taxon>Bacteroidota</taxon>
        <taxon>Cytophagia</taxon>
        <taxon>Cytophagales</taxon>
        <taxon>Reichenbachiellaceae</taxon>
        <taxon>Reichenbachiella</taxon>
    </lineage>
</organism>
<feature type="transmembrane region" description="Helical" evidence="1">
    <location>
        <begin position="6"/>
        <end position="31"/>
    </location>
</feature>
<protein>
    <submittedName>
        <fullName evidence="2">Uncharacterized protein</fullName>
    </submittedName>
</protein>
<dbReference type="RefSeq" id="WP_263050365.1">
    <property type="nucleotide sequence ID" value="NZ_CP106735.1"/>
</dbReference>
<evidence type="ECO:0000313" key="3">
    <source>
        <dbReference type="Proteomes" id="UP001062165"/>
    </source>
</evidence>
<dbReference type="Proteomes" id="UP001062165">
    <property type="component" value="Chromosome"/>
</dbReference>
<proteinExistence type="predicted"/>
<name>A0ABY6D433_9BACT</name>
<keyword evidence="1" id="KW-1133">Transmembrane helix</keyword>
<reference evidence="2" key="1">
    <citation type="submission" date="2022-10" db="EMBL/GenBank/DDBJ databases">
        <title>Comparative genomics and taxonomic characterization of three novel marine species of genus Reichenbachiella exhibiting antioxidant and polysaccharide degradation activities.</title>
        <authorList>
            <person name="Muhammad N."/>
            <person name="Lee Y.-J."/>
            <person name="Ko J."/>
            <person name="Kim S.-G."/>
        </authorList>
    </citation>
    <scope>NUCLEOTIDE SEQUENCE</scope>
    <source>
        <strain evidence="2">Wsw4-B4</strain>
    </source>
</reference>
<evidence type="ECO:0000313" key="2">
    <source>
        <dbReference type="EMBL" id="UXX78620.1"/>
    </source>
</evidence>
<keyword evidence="1" id="KW-0812">Transmembrane</keyword>
<dbReference type="EMBL" id="CP106735">
    <property type="protein sequence ID" value="UXX78620.1"/>
    <property type="molecule type" value="Genomic_DNA"/>
</dbReference>
<keyword evidence="3" id="KW-1185">Reference proteome</keyword>
<evidence type="ECO:0000256" key="1">
    <source>
        <dbReference type="SAM" id="Phobius"/>
    </source>
</evidence>